<proteinExistence type="predicted"/>
<feature type="non-terminal residue" evidence="1">
    <location>
        <position position="247"/>
    </location>
</feature>
<sequence>MPTVEEIRGLKTYLATDVHSKRVTQQNEDDDYVKDNITIDYLPPGTNIVKTGIAYRMVSSPAEHIITKSPQLYRDSVDKGDEESAKNIAQEGNRQLRILTRQNPKPIVEHIKKLLGKGEGWIYHPHNEDFNPEDPNDLPAHYIIPDPTVVFIDPSAGEKDGVPNRVFMSFERVARVVKGIYPKWPWNNQGTRKDDDKVPFWMYWDNNIRYFEGDGDPLLTDLKGKLSNGDGIQENIYGRVPFVHSYA</sequence>
<protein>
    <submittedName>
        <fullName evidence="1">Uncharacterized protein</fullName>
    </submittedName>
</protein>
<evidence type="ECO:0000313" key="1">
    <source>
        <dbReference type="EMBL" id="KKL62198.1"/>
    </source>
</evidence>
<organism evidence="1">
    <name type="scientific">marine sediment metagenome</name>
    <dbReference type="NCBI Taxonomy" id="412755"/>
    <lineage>
        <taxon>unclassified sequences</taxon>
        <taxon>metagenomes</taxon>
        <taxon>ecological metagenomes</taxon>
    </lineage>
</organism>
<gene>
    <name evidence="1" type="ORF">LCGC14_2187590</name>
</gene>
<dbReference type="EMBL" id="LAZR01028566">
    <property type="protein sequence ID" value="KKL62198.1"/>
    <property type="molecule type" value="Genomic_DNA"/>
</dbReference>
<reference evidence="1" key="1">
    <citation type="journal article" date="2015" name="Nature">
        <title>Complex archaea that bridge the gap between prokaryotes and eukaryotes.</title>
        <authorList>
            <person name="Spang A."/>
            <person name="Saw J.H."/>
            <person name="Jorgensen S.L."/>
            <person name="Zaremba-Niedzwiedzka K."/>
            <person name="Martijn J."/>
            <person name="Lind A.E."/>
            <person name="van Eijk R."/>
            <person name="Schleper C."/>
            <person name="Guy L."/>
            <person name="Ettema T.J."/>
        </authorList>
    </citation>
    <scope>NUCLEOTIDE SEQUENCE</scope>
</reference>
<accession>A0A0F9DKF2</accession>
<name>A0A0F9DKF2_9ZZZZ</name>
<dbReference type="AlphaFoldDB" id="A0A0F9DKF2"/>
<comment type="caution">
    <text evidence="1">The sequence shown here is derived from an EMBL/GenBank/DDBJ whole genome shotgun (WGS) entry which is preliminary data.</text>
</comment>